<accession>A0A9X2KIG2</accession>
<name>A0A9X2KIG2_9MICC</name>
<organism evidence="2 3">
    <name type="scientific">Rothia santali</name>
    <dbReference type="NCBI Taxonomy" id="2949643"/>
    <lineage>
        <taxon>Bacteria</taxon>
        <taxon>Bacillati</taxon>
        <taxon>Actinomycetota</taxon>
        <taxon>Actinomycetes</taxon>
        <taxon>Micrococcales</taxon>
        <taxon>Micrococcaceae</taxon>
        <taxon>Rothia</taxon>
    </lineage>
</organism>
<gene>
    <name evidence="2" type="ORF">NBM05_07290</name>
</gene>
<dbReference type="InterPro" id="IPR011991">
    <property type="entry name" value="ArsR-like_HTH"/>
</dbReference>
<dbReference type="RefSeq" id="WP_254166192.1">
    <property type="nucleotide sequence ID" value="NZ_JANAFB010000014.1"/>
</dbReference>
<evidence type="ECO:0000256" key="1">
    <source>
        <dbReference type="SAM" id="MobiDB-lite"/>
    </source>
</evidence>
<protein>
    <submittedName>
        <fullName evidence="2">Winged helix-turn-helix domain-containing protein</fullName>
    </submittedName>
</protein>
<sequence>MNEQIEHYETTLVDETEQLTEAQASRLTKEIRKGLSSTHHLIRMAWEKRAWVSLGYESWDAYCSDQFGDLMLTPPKEDRTATVAELSESGMSLRAIASATDLSKNTAARLLKQAEDEGLVDAREDRVGVDGKVYASPKPKQEKKASAPAPESEASEGKLDELDESMLDMDADDIGIEGFTAAPETVSATPDLSVEDALEEITFPGMETAEDTVEDHGLEEVIEKVKAAEISMKSSLEASSMKYAPEEITDRIVGVLTSSLLASAGMLDCFRLNQAPITQPSMISKHLEVAVATLDRVVEQLRSDADA</sequence>
<proteinExistence type="predicted"/>
<evidence type="ECO:0000313" key="2">
    <source>
        <dbReference type="EMBL" id="MCP3425814.1"/>
    </source>
</evidence>
<dbReference type="Gene3D" id="1.10.10.10">
    <property type="entry name" value="Winged helix-like DNA-binding domain superfamily/Winged helix DNA-binding domain"/>
    <property type="match status" value="1"/>
</dbReference>
<keyword evidence="3" id="KW-1185">Reference proteome</keyword>
<dbReference type="CDD" id="cd00090">
    <property type="entry name" value="HTH_ARSR"/>
    <property type="match status" value="1"/>
</dbReference>
<reference evidence="2" key="1">
    <citation type="submission" date="2022-06" db="EMBL/GenBank/DDBJ databases">
        <title>Rothia sp. isolated from sandalwood seedling.</title>
        <authorList>
            <person name="Tuikhar N."/>
            <person name="Kirdat K."/>
            <person name="Thorat V."/>
            <person name="Swetha P."/>
            <person name="Padma S."/>
            <person name="Sundararaj R."/>
            <person name="Yadav A."/>
        </authorList>
    </citation>
    <scope>NUCLEOTIDE SEQUENCE</scope>
    <source>
        <strain evidence="2">AR01</strain>
    </source>
</reference>
<feature type="region of interest" description="Disordered" evidence="1">
    <location>
        <begin position="130"/>
        <end position="158"/>
    </location>
</feature>
<dbReference type="InterPro" id="IPR036388">
    <property type="entry name" value="WH-like_DNA-bd_sf"/>
</dbReference>
<dbReference type="AlphaFoldDB" id="A0A9X2KIG2"/>
<dbReference type="Proteomes" id="UP001139502">
    <property type="component" value="Unassembled WGS sequence"/>
</dbReference>
<evidence type="ECO:0000313" key="3">
    <source>
        <dbReference type="Proteomes" id="UP001139502"/>
    </source>
</evidence>
<comment type="caution">
    <text evidence="2">The sequence shown here is derived from an EMBL/GenBank/DDBJ whole genome shotgun (WGS) entry which is preliminary data.</text>
</comment>
<dbReference type="EMBL" id="JANAFB010000014">
    <property type="protein sequence ID" value="MCP3425814.1"/>
    <property type="molecule type" value="Genomic_DNA"/>
</dbReference>